<evidence type="ECO:0000256" key="3">
    <source>
        <dbReference type="ARBA" id="ARBA00022786"/>
    </source>
</evidence>
<dbReference type="PROSITE" id="PS50181">
    <property type="entry name" value="FBOX"/>
    <property type="match status" value="1"/>
</dbReference>
<dbReference type="InterPro" id="IPR036322">
    <property type="entry name" value="WD40_repeat_dom_sf"/>
</dbReference>
<dbReference type="Proteomes" id="UP000242146">
    <property type="component" value="Unassembled WGS sequence"/>
</dbReference>
<keyword evidence="1 4" id="KW-0853">WD repeat</keyword>
<dbReference type="Gene3D" id="1.20.1280.50">
    <property type="match status" value="1"/>
</dbReference>
<evidence type="ECO:0000259" key="5">
    <source>
        <dbReference type="PROSITE" id="PS50181"/>
    </source>
</evidence>
<name>A0A1X2GJL7_9FUNG</name>
<proteinExistence type="predicted"/>
<feature type="domain" description="F-box" evidence="5">
    <location>
        <begin position="78"/>
        <end position="124"/>
    </location>
</feature>
<dbReference type="PROSITE" id="PS50294">
    <property type="entry name" value="WD_REPEATS_REGION"/>
    <property type="match status" value="5"/>
</dbReference>
<feature type="repeat" description="WD" evidence="4">
    <location>
        <begin position="352"/>
        <end position="393"/>
    </location>
</feature>
<dbReference type="InterPro" id="IPR019775">
    <property type="entry name" value="WD40_repeat_CS"/>
</dbReference>
<feature type="repeat" description="WD" evidence="4">
    <location>
        <begin position="313"/>
        <end position="352"/>
    </location>
</feature>
<dbReference type="InterPro" id="IPR015943">
    <property type="entry name" value="WD40/YVTN_repeat-like_dom_sf"/>
</dbReference>
<evidence type="ECO:0000256" key="1">
    <source>
        <dbReference type="ARBA" id="ARBA00022574"/>
    </source>
</evidence>
<keyword evidence="7" id="KW-1185">Reference proteome</keyword>
<dbReference type="PROSITE" id="PS50082">
    <property type="entry name" value="WD_REPEATS_2"/>
    <property type="match status" value="5"/>
</dbReference>
<dbReference type="AlphaFoldDB" id="A0A1X2GJL7"/>
<dbReference type="Pfam" id="PF12937">
    <property type="entry name" value="F-box-like"/>
    <property type="match status" value="1"/>
</dbReference>
<feature type="repeat" description="WD" evidence="4">
    <location>
        <begin position="471"/>
        <end position="510"/>
    </location>
</feature>
<dbReference type="SUPFAM" id="SSF50978">
    <property type="entry name" value="WD40 repeat-like"/>
    <property type="match status" value="1"/>
</dbReference>
<dbReference type="InterPro" id="IPR001680">
    <property type="entry name" value="WD40_rpt"/>
</dbReference>
<evidence type="ECO:0000256" key="4">
    <source>
        <dbReference type="PROSITE-ProRule" id="PRU00221"/>
    </source>
</evidence>
<keyword evidence="2" id="KW-0677">Repeat</keyword>
<dbReference type="PROSITE" id="PS00678">
    <property type="entry name" value="WD_REPEATS_1"/>
    <property type="match status" value="3"/>
</dbReference>
<dbReference type="Pfam" id="PF00400">
    <property type="entry name" value="WD40"/>
    <property type="match status" value="5"/>
</dbReference>
<dbReference type="InterPro" id="IPR001810">
    <property type="entry name" value="F-box_dom"/>
</dbReference>
<protein>
    <submittedName>
        <fullName evidence="6">WD40 repeat-like protein</fullName>
    </submittedName>
</protein>
<dbReference type="STRING" id="101127.A0A1X2GJL7"/>
<dbReference type="InterPro" id="IPR020472">
    <property type="entry name" value="WD40_PAC1"/>
</dbReference>
<reference evidence="6 7" key="1">
    <citation type="submission" date="2016-07" db="EMBL/GenBank/DDBJ databases">
        <title>Pervasive Adenine N6-methylation of Active Genes in Fungi.</title>
        <authorList>
            <consortium name="DOE Joint Genome Institute"/>
            <person name="Mondo S.J."/>
            <person name="Dannebaum R.O."/>
            <person name="Kuo R.C."/>
            <person name="Labutti K."/>
            <person name="Haridas S."/>
            <person name="Kuo A."/>
            <person name="Salamov A."/>
            <person name="Ahrendt S.R."/>
            <person name="Lipzen A."/>
            <person name="Sullivan W."/>
            <person name="Andreopoulos W.B."/>
            <person name="Clum A."/>
            <person name="Lindquist E."/>
            <person name="Daum C."/>
            <person name="Ramamoorthy G.K."/>
            <person name="Gryganskyi A."/>
            <person name="Culley D."/>
            <person name="Magnuson J.K."/>
            <person name="James T.Y."/>
            <person name="O'Malley M.A."/>
            <person name="Stajich J.E."/>
            <person name="Spatafora J.W."/>
            <person name="Visel A."/>
            <person name="Grigoriev I.V."/>
        </authorList>
    </citation>
    <scope>NUCLEOTIDE SEQUENCE [LARGE SCALE GENOMIC DNA]</scope>
    <source>
        <strain evidence="6 7">NRRL 3301</strain>
    </source>
</reference>
<evidence type="ECO:0000313" key="7">
    <source>
        <dbReference type="Proteomes" id="UP000242146"/>
    </source>
</evidence>
<dbReference type="PANTHER" id="PTHR19872:SF9">
    <property type="entry name" value="UBIQUITIN-BINDING SDF UBIQUITIN LIGASE COMPLEX SUBUNIT"/>
    <property type="match status" value="1"/>
</dbReference>
<dbReference type="InterPro" id="IPR036047">
    <property type="entry name" value="F-box-like_dom_sf"/>
</dbReference>
<accession>A0A1X2GJL7</accession>
<dbReference type="OrthoDB" id="5580488at2759"/>
<evidence type="ECO:0000256" key="2">
    <source>
        <dbReference type="ARBA" id="ARBA00022737"/>
    </source>
</evidence>
<keyword evidence="3" id="KW-0833">Ubl conjugation pathway</keyword>
<feature type="repeat" description="WD" evidence="4">
    <location>
        <begin position="231"/>
        <end position="272"/>
    </location>
</feature>
<dbReference type="Gene3D" id="2.130.10.10">
    <property type="entry name" value="YVTN repeat-like/Quinoprotein amine dehydrogenase"/>
    <property type="match status" value="3"/>
</dbReference>
<evidence type="ECO:0000313" key="6">
    <source>
        <dbReference type="EMBL" id="ORX55140.1"/>
    </source>
</evidence>
<dbReference type="PANTHER" id="PTHR19872">
    <property type="entry name" value="UBIQUITIN LIGASE SPECIFICITY FACTOR/HREP PROTEIN"/>
    <property type="match status" value="1"/>
</dbReference>
<comment type="caution">
    <text evidence="6">The sequence shown here is derived from an EMBL/GenBank/DDBJ whole genome shotgun (WGS) entry which is preliminary data.</text>
</comment>
<dbReference type="CDD" id="cd00200">
    <property type="entry name" value="WD40"/>
    <property type="match status" value="1"/>
</dbReference>
<dbReference type="SMART" id="SM00256">
    <property type="entry name" value="FBOX"/>
    <property type="match status" value="1"/>
</dbReference>
<dbReference type="EMBL" id="MCGT01000012">
    <property type="protein sequence ID" value="ORX55140.1"/>
    <property type="molecule type" value="Genomic_DNA"/>
</dbReference>
<sequence length="545" mass="60849">MSLCHRHSLVTKKSSSISLHQELNLAPEDQQQNIQKSWDIFHQSSPQHRLLILKGLLSSSCTSQLSFLWENVQQLLRTDFTLIFPMEVTLQIFTHLDAQTLCAAAQVSRRWRELANDDTIWHRLCEQHIDKKCAKCGWGLPLLQKRKPVRYQLPPVLAGTKRSHDGLDQLPSLCESSAITPASSVPTNASPQNVLVTNKRQDRKPWKVVYSERLVVERHWRKLQAKTFTVEKAHTEAILAVAFCEGLNIMMTASADKTVKVWSLLDGRHLRTLQGHTRAVTSLQFDDAKLVTGSLDHTLKIWNYRTGQCIRTLEGHTEGVAHLHFDSRLLASGSVDGEIKLWNFSSGECSTLSGHAQAVNHVHVFQQSTRLLSSSEDGRLILWDLDAKQRLHVFEGHQASIQASIPSMPGFLHRFYEPASTEKLTEVTSAAHVQQQLDLQHRSGTPIAISCSLDKTLKVWSLSSGRCLTTLFGHRNGVKALAYDKLRMVTGSSDGELKIWDIENGHVLHSIDLFDGSAINAVGLSDTKIICVSASGAIRVADFGV</sequence>
<gene>
    <name evidence="6" type="ORF">DM01DRAFT_1383065</name>
</gene>
<organism evidence="6 7">
    <name type="scientific">Hesseltinella vesiculosa</name>
    <dbReference type="NCBI Taxonomy" id="101127"/>
    <lineage>
        <taxon>Eukaryota</taxon>
        <taxon>Fungi</taxon>
        <taxon>Fungi incertae sedis</taxon>
        <taxon>Mucoromycota</taxon>
        <taxon>Mucoromycotina</taxon>
        <taxon>Mucoromycetes</taxon>
        <taxon>Mucorales</taxon>
        <taxon>Cunninghamellaceae</taxon>
        <taxon>Hesseltinella</taxon>
    </lineage>
</organism>
<dbReference type="InterPro" id="IPR051075">
    <property type="entry name" value="SCF_subunit_WD-repeat"/>
</dbReference>
<dbReference type="SUPFAM" id="SSF81383">
    <property type="entry name" value="F-box domain"/>
    <property type="match status" value="1"/>
</dbReference>
<dbReference type="SMART" id="SM00320">
    <property type="entry name" value="WD40"/>
    <property type="match status" value="7"/>
</dbReference>
<dbReference type="PRINTS" id="PR00320">
    <property type="entry name" value="GPROTEINBRPT"/>
</dbReference>
<feature type="repeat" description="WD" evidence="4">
    <location>
        <begin position="273"/>
        <end position="312"/>
    </location>
</feature>